<evidence type="ECO:0000313" key="2">
    <source>
        <dbReference type="Proteomes" id="UP000597444"/>
    </source>
</evidence>
<dbReference type="EMBL" id="BNJK01000002">
    <property type="protein sequence ID" value="GHO99018.1"/>
    <property type="molecule type" value="Genomic_DNA"/>
</dbReference>
<gene>
    <name evidence="1" type="ORF">KSF_090660</name>
</gene>
<dbReference type="AlphaFoldDB" id="A0A8J3IRL3"/>
<accession>A0A8J3IRL3</accession>
<organism evidence="1 2">
    <name type="scientific">Reticulibacter mediterranei</name>
    <dbReference type="NCBI Taxonomy" id="2778369"/>
    <lineage>
        <taxon>Bacteria</taxon>
        <taxon>Bacillati</taxon>
        <taxon>Chloroflexota</taxon>
        <taxon>Ktedonobacteria</taxon>
        <taxon>Ktedonobacterales</taxon>
        <taxon>Reticulibacteraceae</taxon>
        <taxon>Reticulibacter</taxon>
    </lineage>
</organism>
<keyword evidence="2" id="KW-1185">Reference proteome</keyword>
<protein>
    <submittedName>
        <fullName evidence="1">Uncharacterized protein</fullName>
    </submittedName>
</protein>
<sequence>MPKPALHTLRWSVHNKIYTLLTPDQQPLELVTGHEEQWFVWLATHSSFSFQGQSGHLNVLKEKRKRGAGYWYAYHSEEGKRNKRYLGPRDRLTLAFLEQVAKEFSCSLASSAFTQPHSAQQNQPRVALLASKLSPPHLPLILVQRSRLLDELEAIVNHPLTLVSANLSKKNASYHDDRPGGVFLHPYGRAFERKTALGAF</sequence>
<dbReference type="Proteomes" id="UP000597444">
    <property type="component" value="Unassembled WGS sequence"/>
</dbReference>
<evidence type="ECO:0000313" key="1">
    <source>
        <dbReference type="EMBL" id="GHO99018.1"/>
    </source>
</evidence>
<proteinExistence type="predicted"/>
<dbReference type="RefSeq" id="WP_220209684.1">
    <property type="nucleotide sequence ID" value="NZ_BNJK01000002.1"/>
</dbReference>
<comment type="caution">
    <text evidence="1">The sequence shown here is derived from an EMBL/GenBank/DDBJ whole genome shotgun (WGS) entry which is preliminary data.</text>
</comment>
<name>A0A8J3IRL3_9CHLR</name>
<reference evidence="1" key="1">
    <citation type="submission" date="2020-10" db="EMBL/GenBank/DDBJ databases">
        <title>Taxonomic study of unclassified bacteria belonging to the class Ktedonobacteria.</title>
        <authorList>
            <person name="Yabe S."/>
            <person name="Wang C.M."/>
            <person name="Zheng Y."/>
            <person name="Sakai Y."/>
            <person name="Cavaletti L."/>
            <person name="Monciardini P."/>
            <person name="Donadio S."/>
        </authorList>
    </citation>
    <scope>NUCLEOTIDE SEQUENCE</scope>
    <source>
        <strain evidence="1">ID150040</strain>
    </source>
</reference>